<dbReference type="EMBL" id="LBXL01000017">
    <property type="protein sequence ID" value="KKR29969.1"/>
    <property type="molecule type" value="Genomic_DNA"/>
</dbReference>
<evidence type="ECO:0000256" key="2">
    <source>
        <dbReference type="ARBA" id="ARBA00022576"/>
    </source>
</evidence>
<feature type="domain" description="Aminotransferase class I/classII large" evidence="5">
    <location>
        <begin position="35"/>
        <end position="378"/>
    </location>
</feature>
<reference evidence="6 7" key="1">
    <citation type="journal article" date="2015" name="Nature">
        <title>rRNA introns, odd ribosomes, and small enigmatic genomes across a large radiation of phyla.</title>
        <authorList>
            <person name="Brown C.T."/>
            <person name="Hug L.A."/>
            <person name="Thomas B.C."/>
            <person name="Sharon I."/>
            <person name="Castelle C.J."/>
            <person name="Singh A."/>
            <person name="Wilkins M.J."/>
            <person name="Williams K.H."/>
            <person name="Banfield J.F."/>
        </authorList>
    </citation>
    <scope>NUCLEOTIDE SEQUENCE [LARGE SCALE GENOMIC DNA]</scope>
</reference>
<dbReference type="PANTHER" id="PTHR42832">
    <property type="entry name" value="AMINO ACID AMINOTRANSFERASE"/>
    <property type="match status" value="1"/>
</dbReference>
<dbReference type="SUPFAM" id="SSF53383">
    <property type="entry name" value="PLP-dependent transferases"/>
    <property type="match status" value="1"/>
</dbReference>
<dbReference type="InterPro" id="IPR050881">
    <property type="entry name" value="LL-DAP_aminotransferase"/>
</dbReference>
<dbReference type="GO" id="GO:0030170">
    <property type="term" value="F:pyridoxal phosphate binding"/>
    <property type="evidence" value="ECO:0007669"/>
    <property type="project" value="InterPro"/>
</dbReference>
<dbReference type="Proteomes" id="UP000034793">
    <property type="component" value="Unassembled WGS sequence"/>
</dbReference>
<dbReference type="InterPro" id="IPR015422">
    <property type="entry name" value="PyrdxlP-dep_Trfase_small"/>
</dbReference>
<dbReference type="PROSITE" id="PS00105">
    <property type="entry name" value="AA_TRANSFER_CLASS_1"/>
    <property type="match status" value="1"/>
</dbReference>
<dbReference type="InterPro" id="IPR004838">
    <property type="entry name" value="NHTrfase_class1_PyrdxlP-BS"/>
</dbReference>
<evidence type="ECO:0000256" key="1">
    <source>
        <dbReference type="ARBA" id="ARBA00001933"/>
    </source>
</evidence>
<dbReference type="InterPro" id="IPR015424">
    <property type="entry name" value="PyrdxlP-dep_Trfase"/>
</dbReference>
<dbReference type="PANTHER" id="PTHR42832:SF3">
    <property type="entry name" value="L-GLUTAMINE--4-(METHYLSULFANYL)-2-OXOBUTANOATE AMINOTRANSFERASE"/>
    <property type="match status" value="1"/>
</dbReference>
<proteinExistence type="inferred from homology"/>
<dbReference type="Gene3D" id="3.90.1150.10">
    <property type="entry name" value="Aspartate Aminotransferase, domain 1"/>
    <property type="match status" value="1"/>
</dbReference>
<organism evidence="6 7">
    <name type="scientific">Candidatus Woesebacteria bacterium GW2011_GWA1_39_8</name>
    <dbReference type="NCBI Taxonomy" id="1618552"/>
    <lineage>
        <taxon>Bacteria</taxon>
        <taxon>Candidatus Woeseibacteriota</taxon>
    </lineage>
</organism>
<comment type="similarity">
    <text evidence="4">Belongs to the class-I pyridoxal-phosphate-dependent aminotransferase family.</text>
</comment>
<keyword evidence="3 4" id="KW-0808">Transferase</keyword>
<dbReference type="InterPro" id="IPR004839">
    <property type="entry name" value="Aminotransferase_I/II_large"/>
</dbReference>
<comment type="caution">
    <text evidence="6">The sequence shown here is derived from an EMBL/GenBank/DDBJ whole genome shotgun (WGS) entry which is preliminary data.</text>
</comment>
<dbReference type="InterPro" id="IPR015421">
    <property type="entry name" value="PyrdxlP-dep_Trfase_major"/>
</dbReference>
<evidence type="ECO:0000256" key="3">
    <source>
        <dbReference type="ARBA" id="ARBA00022679"/>
    </source>
</evidence>
<dbReference type="EC" id="2.6.1.-" evidence="4"/>
<sequence>MTTHIKLAKRLDAIPEYVFAKLAKEVEKVEEESGKKVLNFGPGNPDVPPSPKYIKKLQEFINEDQAYKYPGYGAIPELSKAITSWYSKRFGVTLTREEIQPLLGAKDGITHLPLALLDEDDEVLIPDPGYPAFTEPALMIGASPVYYNLSQANNFKIDLVELKEKVSNRTKFIWVNFPSNPTGQVITISKLEKIVEFAKQNNLFIVYDNAYSEITFDKYVAPSILQVQDAKDVAIEIGSFSKTFSFAGFRMGWAVGNSDIIGALAEVKSQIDSGLSIPLQKLGAYALANFDKKWYEEMLFSYKIRRDIIAKHLKALGLTFTLPKGSLYIWAKIPDEANYSEDYCMKLLKKRQILLTPGTAFGKNGEGFVRVSICVNINKINNYF</sequence>
<comment type="cofactor">
    <cofactor evidence="1 4">
        <name>pyridoxal 5'-phosphate</name>
        <dbReference type="ChEBI" id="CHEBI:597326"/>
    </cofactor>
</comment>
<accession>A0A0G0PP62</accession>
<evidence type="ECO:0000256" key="4">
    <source>
        <dbReference type="RuleBase" id="RU000481"/>
    </source>
</evidence>
<protein>
    <recommendedName>
        <fullName evidence="4">Aminotransferase</fullName>
        <ecNumber evidence="4">2.6.1.-</ecNumber>
    </recommendedName>
</protein>
<gene>
    <name evidence="6" type="ORF">UT61_C0017G0006</name>
</gene>
<dbReference type="Pfam" id="PF00155">
    <property type="entry name" value="Aminotran_1_2"/>
    <property type="match status" value="1"/>
</dbReference>
<dbReference type="GO" id="GO:0008483">
    <property type="term" value="F:transaminase activity"/>
    <property type="evidence" value="ECO:0007669"/>
    <property type="project" value="UniProtKB-KW"/>
</dbReference>
<dbReference type="Gene3D" id="3.40.640.10">
    <property type="entry name" value="Type I PLP-dependent aspartate aminotransferase-like (Major domain)"/>
    <property type="match status" value="1"/>
</dbReference>
<name>A0A0G0PP62_9BACT</name>
<dbReference type="AlphaFoldDB" id="A0A0G0PP62"/>
<evidence type="ECO:0000313" key="6">
    <source>
        <dbReference type="EMBL" id="KKR29969.1"/>
    </source>
</evidence>
<evidence type="ECO:0000259" key="5">
    <source>
        <dbReference type="Pfam" id="PF00155"/>
    </source>
</evidence>
<evidence type="ECO:0000313" key="7">
    <source>
        <dbReference type="Proteomes" id="UP000034793"/>
    </source>
</evidence>
<keyword evidence="2 4" id="KW-0032">Aminotransferase</keyword>
<dbReference type="CDD" id="cd00609">
    <property type="entry name" value="AAT_like"/>
    <property type="match status" value="1"/>
</dbReference>